<dbReference type="GO" id="GO:0009102">
    <property type="term" value="P:biotin biosynthetic process"/>
    <property type="evidence" value="ECO:0007669"/>
    <property type="project" value="TreeGrafter"/>
</dbReference>
<reference evidence="7" key="1">
    <citation type="journal article" date="2020" name="Stud. Mycol.">
        <title>101 Dothideomycetes genomes: A test case for predicting lifestyles and emergence of pathogens.</title>
        <authorList>
            <person name="Haridas S."/>
            <person name="Albert R."/>
            <person name="Binder M."/>
            <person name="Bloem J."/>
            <person name="LaButti K."/>
            <person name="Salamov A."/>
            <person name="Andreopoulos B."/>
            <person name="Baker S."/>
            <person name="Barry K."/>
            <person name="Bills G."/>
            <person name="Bluhm B."/>
            <person name="Cannon C."/>
            <person name="Castanera R."/>
            <person name="Culley D."/>
            <person name="Daum C."/>
            <person name="Ezra D."/>
            <person name="Gonzalez J."/>
            <person name="Henrissat B."/>
            <person name="Kuo A."/>
            <person name="Liang C."/>
            <person name="Lipzen A."/>
            <person name="Lutzoni F."/>
            <person name="Magnuson J."/>
            <person name="Mondo S."/>
            <person name="Nolan M."/>
            <person name="Ohm R."/>
            <person name="Pangilinan J."/>
            <person name="Park H.-J."/>
            <person name="Ramirez L."/>
            <person name="Alfaro M."/>
            <person name="Sun H."/>
            <person name="Tritt A."/>
            <person name="Yoshinaga Y."/>
            <person name="Zwiers L.-H."/>
            <person name="Turgeon B."/>
            <person name="Goodwin S."/>
            <person name="Spatafora J."/>
            <person name="Crous P."/>
            <person name="Grigoriev I."/>
        </authorList>
    </citation>
    <scope>NUCLEOTIDE SEQUENCE [LARGE SCALE GENOMIC DNA]</scope>
    <source>
        <strain evidence="7">CBS 304.66</strain>
    </source>
</reference>
<dbReference type="GO" id="GO:0030170">
    <property type="term" value="F:pyridoxal phosphate binding"/>
    <property type="evidence" value="ECO:0007669"/>
    <property type="project" value="InterPro"/>
</dbReference>
<dbReference type="Proteomes" id="UP000800093">
    <property type="component" value="Unassembled WGS sequence"/>
</dbReference>
<keyword evidence="3" id="KW-0808">Transferase</keyword>
<evidence type="ECO:0000313" key="6">
    <source>
        <dbReference type="EMBL" id="KAF2257578.1"/>
    </source>
</evidence>
<dbReference type="OrthoDB" id="2382073at2759"/>
<evidence type="ECO:0000259" key="5">
    <source>
        <dbReference type="Pfam" id="PF00155"/>
    </source>
</evidence>
<name>A0A9P4MXK5_9PLEO</name>
<dbReference type="EMBL" id="ML986914">
    <property type="protein sequence ID" value="KAF2257578.1"/>
    <property type="molecule type" value="Genomic_DNA"/>
</dbReference>
<comment type="caution">
    <text evidence="6">The sequence shown here is derived from an EMBL/GenBank/DDBJ whole genome shotgun (WGS) entry which is preliminary data.</text>
</comment>
<comment type="cofactor">
    <cofactor evidence="1">
        <name>pyridoxal 5'-phosphate</name>
        <dbReference type="ChEBI" id="CHEBI:597326"/>
    </cofactor>
</comment>
<keyword evidence="4" id="KW-0663">Pyridoxal phosphate</keyword>
<organism evidence="6 7">
    <name type="scientific">Lojkania enalia</name>
    <dbReference type="NCBI Taxonomy" id="147567"/>
    <lineage>
        <taxon>Eukaryota</taxon>
        <taxon>Fungi</taxon>
        <taxon>Dikarya</taxon>
        <taxon>Ascomycota</taxon>
        <taxon>Pezizomycotina</taxon>
        <taxon>Dothideomycetes</taxon>
        <taxon>Pleosporomycetidae</taxon>
        <taxon>Pleosporales</taxon>
        <taxon>Pleosporales incertae sedis</taxon>
        <taxon>Lojkania</taxon>
    </lineage>
</organism>
<proteinExistence type="inferred from homology"/>
<gene>
    <name evidence="6" type="ORF">CC78DRAFT_527605</name>
</gene>
<evidence type="ECO:0000256" key="3">
    <source>
        <dbReference type="ARBA" id="ARBA00022679"/>
    </source>
</evidence>
<dbReference type="Gene3D" id="3.90.1150.10">
    <property type="entry name" value="Aspartate Aminotransferase, domain 1"/>
    <property type="match status" value="1"/>
</dbReference>
<dbReference type="AlphaFoldDB" id="A0A9P4MXK5"/>
<dbReference type="SUPFAM" id="SSF53383">
    <property type="entry name" value="PLP-dependent transferases"/>
    <property type="match status" value="1"/>
</dbReference>
<protein>
    <submittedName>
        <fullName evidence="6">5-aminolevulinate synthase</fullName>
    </submittedName>
</protein>
<dbReference type="Gene3D" id="3.40.640.10">
    <property type="entry name" value="Type I PLP-dependent aspartate aminotransferase-like (Major domain)"/>
    <property type="match status" value="1"/>
</dbReference>
<dbReference type="InterPro" id="IPR015421">
    <property type="entry name" value="PyrdxlP-dep_Trfase_major"/>
</dbReference>
<dbReference type="InterPro" id="IPR050087">
    <property type="entry name" value="AON_synthase_class-II"/>
</dbReference>
<evidence type="ECO:0000256" key="2">
    <source>
        <dbReference type="ARBA" id="ARBA00010008"/>
    </source>
</evidence>
<accession>A0A9P4MXK5</accession>
<keyword evidence="7" id="KW-1185">Reference proteome</keyword>
<dbReference type="InterPro" id="IPR015424">
    <property type="entry name" value="PyrdxlP-dep_Trfase"/>
</dbReference>
<evidence type="ECO:0000256" key="1">
    <source>
        <dbReference type="ARBA" id="ARBA00001933"/>
    </source>
</evidence>
<sequence>MSNILTVEGSFISPEGPLATFIKGHRSQTEQAKSLPTFYRNLEEVLDVKRASENFYSTLPPDTTSVDFCSGDVMSMGRSSQHRDEFLAELERHPNFALGTTSSRLMDGNYTYIQQAESEIAAFHGAEAGLLVGSGFEANLAIWATIPRHGDVILYDSLVHASTHDGIRQALAMDRVAFPHSDVDVFRDTLRDILETRPLVRQRKRCVLVAVESIYSMDGDVCPLQELVEAAQEVFQDYEGSIQFVVDEAHSVGFIGPEGKGLVCELGLEKEIAVVMHSFGKAIGASGAIILGNKIIRDTVINFGRAVMFSTAPTFPFVAAVKSGYKVLSTKAKDREHVHDMARLFFELLTSHPLWPTARSKGILHVPLAEGWEDRVVNTHLLAISTKPKSFWWMYYHLLSASFRTFPVTYPVVPPGQSRLRVIIHAHNTEEQVRGFVDAIYAWVQEMIDIEAGTGAEPVTKAAKEVYDWMRQEQVDGFGIVRTKRKRESC</sequence>
<dbReference type="PANTHER" id="PTHR13693">
    <property type="entry name" value="CLASS II AMINOTRANSFERASE/8-AMINO-7-OXONONANOATE SYNTHASE"/>
    <property type="match status" value="1"/>
</dbReference>
<evidence type="ECO:0000313" key="7">
    <source>
        <dbReference type="Proteomes" id="UP000800093"/>
    </source>
</evidence>
<comment type="similarity">
    <text evidence="2">Belongs to the class-II pyridoxal-phosphate-dependent aminotransferase family. BioF subfamily.</text>
</comment>
<evidence type="ECO:0000256" key="4">
    <source>
        <dbReference type="ARBA" id="ARBA00022898"/>
    </source>
</evidence>
<dbReference type="InterPro" id="IPR015422">
    <property type="entry name" value="PyrdxlP-dep_Trfase_small"/>
</dbReference>
<dbReference type="PANTHER" id="PTHR13693:SF77">
    <property type="entry name" value="8-AMINO-7-OXONONANOATE SYNTHASE"/>
    <property type="match status" value="1"/>
</dbReference>
<feature type="domain" description="Aminotransferase class I/classII large" evidence="5">
    <location>
        <begin position="66"/>
        <end position="440"/>
    </location>
</feature>
<dbReference type="Pfam" id="PF00155">
    <property type="entry name" value="Aminotran_1_2"/>
    <property type="match status" value="1"/>
</dbReference>
<dbReference type="GO" id="GO:0016740">
    <property type="term" value="F:transferase activity"/>
    <property type="evidence" value="ECO:0007669"/>
    <property type="project" value="UniProtKB-KW"/>
</dbReference>
<dbReference type="InterPro" id="IPR004839">
    <property type="entry name" value="Aminotransferase_I/II_large"/>
</dbReference>